<comment type="pathway">
    <text evidence="9">Amino-acid biosynthesis; L-leucine biosynthesis; L-leucine from 3-methyl-2-oxobutanoate: step 2/4.</text>
</comment>
<dbReference type="NCBIfam" id="TIGR02086">
    <property type="entry name" value="IPMI_arch"/>
    <property type="match status" value="1"/>
</dbReference>
<protein>
    <recommendedName>
        <fullName evidence="9">3-isopropylmalate dehydratase large subunit</fullName>
        <ecNumber evidence="9">4.2.1.33</ecNumber>
    </recommendedName>
    <alternativeName>
        <fullName evidence="9">Alpha-IPM isomerase</fullName>
        <shortName evidence="9">IPMI</shortName>
    </alternativeName>
    <alternativeName>
        <fullName evidence="9">Isopropylmalate isomerase</fullName>
    </alternativeName>
</protein>
<dbReference type="GO" id="GO:0051539">
    <property type="term" value="F:4 iron, 4 sulfur cluster binding"/>
    <property type="evidence" value="ECO:0007669"/>
    <property type="project" value="UniProtKB-KW"/>
</dbReference>
<keyword evidence="7 9" id="KW-0456">Lyase</keyword>
<evidence type="ECO:0000313" key="11">
    <source>
        <dbReference type="EMBL" id="KXB01855.1"/>
    </source>
</evidence>
<organism evidence="11 12">
    <name type="scientific">candidate division MSBL1 archaeon SCGC-AAA261F17</name>
    <dbReference type="NCBI Taxonomy" id="1698274"/>
    <lineage>
        <taxon>Archaea</taxon>
        <taxon>Methanobacteriati</taxon>
        <taxon>Methanobacteriota</taxon>
        <taxon>candidate division MSBL1</taxon>
    </lineage>
</organism>
<dbReference type="InterPro" id="IPR050067">
    <property type="entry name" value="IPM_dehydratase_rel_enz"/>
</dbReference>
<dbReference type="InterPro" id="IPR001030">
    <property type="entry name" value="Acoase/IPM_deHydtase_lsu_aba"/>
</dbReference>
<dbReference type="PATRIC" id="fig|1698274.3.peg.304"/>
<keyword evidence="2 9" id="KW-0004">4Fe-4S</keyword>
<dbReference type="AlphaFoldDB" id="A0A133V5Y7"/>
<comment type="similarity">
    <text evidence="9">Belongs to the aconitase/IPM isomerase family. LeuC type 2 subfamily.</text>
</comment>
<evidence type="ECO:0000256" key="6">
    <source>
        <dbReference type="ARBA" id="ARBA00023014"/>
    </source>
</evidence>
<dbReference type="EC" id="4.2.1.33" evidence="9"/>
<dbReference type="HAMAP" id="MF_01027">
    <property type="entry name" value="LeuC_type2"/>
    <property type="match status" value="1"/>
</dbReference>
<dbReference type="GO" id="GO:0009098">
    <property type="term" value="P:L-leucine biosynthetic process"/>
    <property type="evidence" value="ECO:0007669"/>
    <property type="project" value="UniProtKB-UniRule"/>
</dbReference>
<dbReference type="NCBIfam" id="TIGR01343">
    <property type="entry name" value="hacA_fam"/>
    <property type="match status" value="1"/>
</dbReference>
<dbReference type="PRINTS" id="PR00415">
    <property type="entry name" value="ACONITASE"/>
</dbReference>
<dbReference type="GO" id="GO:0046872">
    <property type="term" value="F:metal ion binding"/>
    <property type="evidence" value="ECO:0007669"/>
    <property type="project" value="UniProtKB-KW"/>
</dbReference>
<evidence type="ECO:0000256" key="1">
    <source>
        <dbReference type="ARBA" id="ARBA00022430"/>
    </source>
</evidence>
<comment type="caution">
    <text evidence="11">The sequence shown here is derived from an EMBL/GenBank/DDBJ whole genome shotgun (WGS) entry which is preliminary data.</text>
</comment>
<evidence type="ECO:0000256" key="3">
    <source>
        <dbReference type="ARBA" id="ARBA00022605"/>
    </source>
</evidence>
<feature type="binding site" evidence="9">
    <location>
        <position position="299"/>
    </location>
    <ligand>
        <name>[4Fe-4S] cluster</name>
        <dbReference type="ChEBI" id="CHEBI:49883"/>
    </ligand>
</feature>
<dbReference type="PANTHER" id="PTHR43822">
    <property type="entry name" value="HOMOACONITASE, MITOCHONDRIAL-RELATED"/>
    <property type="match status" value="1"/>
</dbReference>
<dbReference type="CDD" id="cd01583">
    <property type="entry name" value="IPMI"/>
    <property type="match status" value="1"/>
</dbReference>
<evidence type="ECO:0000256" key="7">
    <source>
        <dbReference type="ARBA" id="ARBA00023239"/>
    </source>
</evidence>
<reference evidence="11 12" key="1">
    <citation type="journal article" date="2016" name="Sci. Rep.">
        <title>Metabolic traits of an uncultured archaeal lineage -MSBL1- from brine pools of the Red Sea.</title>
        <authorList>
            <person name="Mwirichia R."/>
            <person name="Alam I."/>
            <person name="Rashid M."/>
            <person name="Vinu M."/>
            <person name="Ba-Alawi W."/>
            <person name="Anthony Kamau A."/>
            <person name="Kamanda Ngugi D."/>
            <person name="Goker M."/>
            <person name="Klenk H.P."/>
            <person name="Bajic V."/>
            <person name="Stingl U."/>
        </authorList>
    </citation>
    <scope>NUCLEOTIDE SEQUENCE [LARGE SCALE GENOMIC DNA]</scope>
    <source>
        <strain evidence="11">SCGC-AAA261F17</strain>
    </source>
</reference>
<dbReference type="InterPro" id="IPR018136">
    <property type="entry name" value="Aconitase_4Fe-4S_BS"/>
</dbReference>
<dbReference type="InterPro" id="IPR033941">
    <property type="entry name" value="IPMI_cat"/>
</dbReference>
<evidence type="ECO:0000259" key="10">
    <source>
        <dbReference type="Pfam" id="PF00330"/>
    </source>
</evidence>
<dbReference type="InterPro" id="IPR015931">
    <property type="entry name" value="Acnase/IPM_dHydase_lsu_aba_1/3"/>
</dbReference>
<comment type="catalytic activity">
    <reaction evidence="9">
        <text>(2R,3S)-3-isopropylmalate = (2S)-2-isopropylmalate</text>
        <dbReference type="Rhea" id="RHEA:32287"/>
        <dbReference type="ChEBI" id="CHEBI:1178"/>
        <dbReference type="ChEBI" id="CHEBI:35121"/>
        <dbReference type="EC" id="4.2.1.33"/>
    </reaction>
</comment>
<keyword evidence="12" id="KW-1185">Reference proteome</keyword>
<dbReference type="GO" id="GO:0003861">
    <property type="term" value="F:3-isopropylmalate dehydratase activity"/>
    <property type="evidence" value="ECO:0007669"/>
    <property type="project" value="UniProtKB-UniRule"/>
</dbReference>
<keyword evidence="6 9" id="KW-0411">Iron-sulfur</keyword>
<evidence type="ECO:0000256" key="8">
    <source>
        <dbReference type="ARBA" id="ARBA00023304"/>
    </source>
</evidence>
<evidence type="ECO:0000256" key="4">
    <source>
        <dbReference type="ARBA" id="ARBA00022723"/>
    </source>
</evidence>
<name>A0A133V5Y7_9EURY</name>
<dbReference type="SUPFAM" id="SSF53732">
    <property type="entry name" value="Aconitase iron-sulfur domain"/>
    <property type="match status" value="1"/>
</dbReference>
<accession>A0A133V5Y7</accession>
<feature type="binding site" evidence="9">
    <location>
        <position position="359"/>
    </location>
    <ligand>
        <name>[4Fe-4S] cluster</name>
        <dbReference type="ChEBI" id="CHEBI:49883"/>
    </ligand>
</feature>
<keyword evidence="8 9" id="KW-0100">Branched-chain amino acid biosynthesis</keyword>
<keyword evidence="4 9" id="KW-0479">Metal-binding</keyword>
<dbReference type="InterPro" id="IPR011826">
    <property type="entry name" value="HAcnase/IPMdehydase_lsu_prok"/>
</dbReference>
<keyword evidence="1 9" id="KW-0432">Leucine biosynthesis</keyword>
<dbReference type="NCBIfam" id="NF001614">
    <property type="entry name" value="PRK00402.1"/>
    <property type="match status" value="1"/>
</dbReference>
<comment type="cofactor">
    <cofactor evidence="9">
        <name>[4Fe-4S] cluster</name>
        <dbReference type="ChEBI" id="CHEBI:49883"/>
    </cofactor>
    <text evidence="9">Binds 1 [4Fe-4S] cluster per subunit.</text>
</comment>
<dbReference type="InterPro" id="IPR006251">
    <property type="entry name" value="Homoacnase/IPMdehydase_lsu"/>
</dbReference>
<dbReference type="PROSITE" id="PS00450">
    <property type="entry name" value="ACONITASE_1"/>
    <property type="match status" value="1"/>
</dbReference>
<dbReference type="Pfam" id="PF00330">
    <property type="entry name" value="Aconitase"/>
    <property type="match status" value="1"/>
</dbReference>
<comment type="subunit">
    <text evidence="9">Heterodimer of LeuC and LeuD.</text>
</comment>
<evidence type="ECO:0000256" key="2">
    <source>
        <dbReference type="ARBA" id="ARBA00022485"/>
    </source>
</evidence>
<evidence type="ECO:0000256" key="5">
    <source>
        <dbReference type="ARBA" id="ARBA00023004"/>
    </source>
</evidence>
<evidence type="ECO:0000256" key="9">
    <source>
        <dbReference type="HAMAP-Rule" id="MF_01027"/>
    </source>
</evidence>
<dbReference type="InterPro" id="IPR036008">
    <property type="entry name" value="Aconitase_4Fe-4S_dom"/>
</dbReference>
<sequence>MGMTIAEKILARNSGRGHVEPGDIVRATIDKAMANDITAPLTVDAIKDIDLKEVWNPEKIVIVFDHQAPPTTVKAAEDQDTLRKFASQQEIQNIYGDFEGVCHQIMLEKPHVLPGQLVVGADSHTCTYGALGCFAAGIGSTDMAAVFSEGKLWFRVPESVKIQVKNRLRKHVTSKDLILKIAGDIGADGAIYRSIEFVGTGIGLISTSSRMTLCNMGVEMGAKTAIVPPDEKTREYISKKTDEDYVETHPDPDAEYAEELQYSALKIDPMVACPHSVDNVKTMDELEDVKIQQAFLGSCTNGRLEDLAKAADILKGEQIDKGVKMLVAPASREVFLRAMEEGIIGKLVESGAIIEPPGCTTCWGGHIGILAPGETCISSSNRNFRGRMGSPEAEIYLASPTTVAASALTGEITNPRDL</sequence>
<dbReference type="Gene3D" id="3.30.499.10">
    <property type="entry name" value="Aconitase, domain 3"/>
    <property type="match status" value="2"/>
</dbReference>
<dbReference type="PANTHER" id="PTHR43822:SF22">
    <property type="entry name" value="ISOPROPYLMALATE_CITRAMALATE ISOMERASE LARGE SUBUNIT"/>
    <property type="match status" value="1"/>
</dbReference>
<keyword evidence="3 9" id="KW-0028">Amino-acid biosynthesis</keyword>
<proteinExistence type="inferred from homology"/>
<dbReference type="UniPathway" id="UPA00048">
    <property type="reaction ID" value="UER00071"/>
</dbReference>
<evidence type="ECO:0000313" key="12">
    <source>
        <dbReference type="Proteomes" id="UP000070035"/>
    </source>
</evidence>
<comment type="function">
    <text evidence="9">Catalyzes the isomerization between 2-isopropylmalate and 3-isopropylmalate, via the formation of 2-isopropylmaleate.</text>
</comment>
<dbReference type="EMBL" id="LHXY01000025">
    <property type="protein sequence ID" value="KXB01855.1"/>
    <property type="molecule type" value="Genomic_DNA"/>
</dbReference>
<dbReference type="Proteomes" id="UP000070035">
    <property type="component" value="Unassembled WGS sequence"/>
</dbReference>
<feature type="binding site" evidence="9">
    <location>
        <position position="362"/>
    </location>
    <ligand>
        <name>[4Fe-4S] cluster</name>
        <dbReference type="ChEBI" id="CHEBI:49883"/>
    </ligand>
</feature>
<keyword evidence="5 9" id="KW-0408">Iron</keyword>
<feature type="domain" description="Aconitase/3-isopropylmalate dehydratase large subunit alpha/beta/alpha" evidence="10">
    <location>
        <begin position="21"/>
        <end position="285"/>
    </location>
</feature>
<gene>
    <name evidence="9" type="primary">leuC</name>
    <name evidence="11" type="ORF">AKJ44_02050</name>
</gene>